<evidence type="ECO:0000313" key="9">
    <source>
        <dbReference type="EMBL" id="QUC08105.1"/>
    </source>
</evidence>
<feature type="transmembrane region" description="Helical" evidence="7">
    <location>
        <begin position="386"/>
        <end position="404"/>
    </location>
</feature>
<evidence type="ECO:0000256" key="1">
    <source>
        <dbReference type="ARBA" id="ARBA00004651"/>
    </source>
</evidence>
<keyword evidence="6 7" id="KW-0472">Membrane</keyword>
<feature type="transmembrane region" description="Helical" evidence="7">
    <location>
        <begin position="7"/>
        <end position="24"/>
    </location>
</feature>
<dbReference type="PANTHER" id="PTHR42718:SF46">
    <property type="entry name" value="BLR6921 PROTEIN"/>
    <property type="match status" value="1"/>
</dbReference>
<feature type="transmembrane region" description="Helical" evidence="7">
    <location>
        <begin position="256"/>
        <end position="275"/>
    </location>
</feature>
<gene>
    <name evidence="9" type="ORF">J5A65_14565</name>
</gene>
<dbReference type="SUPFAM" id="SSF103473">
    <property type="entry name" value="MFS general substrate transporter"/>
    <property type="match status" value="1"/>
</dbReference>
<feature type="domain" description="Major facilitator superfamily (MFS) profile" evidence="8">
    <location>
        <begin position="1"/>
        <end position="410"/>
    </location>
</feature>
<keyword evidence="5 7" id="KW-1133">Transmembrane helix</keyword>
<evidence type="ECO:0000256" key="5">
    <source>
        <dbReference type="ARBA" id="ARBA00022989"/>
    </source>
</evidence>
<dbReference type="CDD" id="cd06174">
    <property type="entry name" value="MFS"/>
    <property type="match status" value="1"/>
</dbReference>
<reference evidence="9 10" key="1">
    <citation type="submission" date="2021-03" db="EMBL/GenBank/DDBJ databases">
        <title>Human Oral Microbial Genomes.</title>
        <authorList>
            <person name="Johnston C.D."/>
            <person name="Chen T."/>
            <person name="Dewhirst F.E."/>
        </authorList>
    </citation>
    <scope>NUCLEOTIDE SEQUENCE [LARGE SCALE GENOMIC DNA]</scope>
    <source>
        <strain evidence="9 10">DSMZ 100122</strain>
    </source>
</reference>
<proteinExistence type="predicted"/>
<evidence type="ECO:0000256" key="4">
    <source>
        <dbReference type="ARBA" id="ARBA00022692"/>
    </source>
</evidence>
<dbReference type="Gene3D" id="1.20.1250.20">
    <property type="entry name" value="MFS general substrate transporter like domains"/>
    <property type="match status" value="2"/>
</dbReference>
<feature type="transmembrane region" description="Helical" evidence="7">
    <location>
        <begin position="222"/>
        <end position="244"/>
    </location>
</feature>
<dbReference type="InterPro" id="IPR011701">
    <property type="entry name" value="MFS"/>
</dbReference>
<evidence type="ECO:0000259" key="8">
    <source>
        <dbReference type="PROSITE" id="PS50850"/>
    </source>
</evidence>
<dbReference type="EMBL" id="CP072384">
    <property type="protein sequence ID" value="QUC08105.1"/>
    <property type="molecule type" value="Genomic_DNA"/>
</dbReference>
<feature type="transmembrane region" description="Helical" evidence="7">
    <location>
        <begin position="287"/>
        <end position="305"/>
    </location>
</feature>
<comment type="subcellular location">
    <subcellularLocation>
        <location evidence="1">Cell membrane</location>
        <topology evidence="1">Multi-pass membrane protein</topology>
    </subcellularLocation>
</comment>
<dbReference type="PANTHER" id="PTHR42718">
    <property type="entry name" value="MAJOR FACILITATOR SUPERFAMILY MULTIDRUG TRANSPORTER MFSC"/>
    <property type="match status" value="1"/>
</dbReference>
<evidence type="ECO:0000256" key="2">
    <source>
        <dbReference type="ARBA" id="ARBA00022448"/>
    </source>
</evidence>
<sequence>MVKTGRLAWLVWVIGVFAYAAAIMQRTSLGVLGQQTSDHFGTSVSIISTFVMVQLATYAIAQTPVGVLVDRYGSRTVMICGSAVLVTAQTIMAFADVLPLAFGARILLGLGDACLYGSVLRLLPTWFSPSRVPVLSQLTGLLGQMGQVASAVFLLPLFNARGWLWTFLGAALVCVVAAGATALWVRDAPPGQTRPRPKEERLADLPRGIAAAWRHPATRLGFWVHFTSGFSVNVFAMIWGVKWLGQAQGLNEIDSAFLFNLTALGSIAFGPLLGWLTARHPLRRSNLALMVIGANMLAWLAVLLWPGRAPWALLVLLAIAISAGGPGTGVGFDYPRTLLPAYRLGAANGLVITGSFTGATLCLLVMSVFLSTTNPSGDYTPQQLNWAMALQLPFFLVGLAGIFITRHKLRTMMRPHGVIVPSWREVAQRIRNH</sequence>
<feature type="transmembrane region" description="Helical" evidence="7">
    <location>
        <begin position="344"/>
        <end position="366"/>
    </location>
</feature>
<keyword evidence="4 7" id="KW-0812">Transmembrane</keyword>
<protein>
    <submittedName>
        <fullName evidence="9">MFS transporter</fullName>
    </submittedName>
</protein>
<keyword evidence="2" id="KW-0813">Transport</keyword>
<name>A0ABX7Y4H7_9ACTN</name>
<feature type="transmembrane region" description="Helical" evidence="7">
    <location>
        <begin position="76"/>
        <end position="95"/>
    </location>
</feature>
<organism evidence="9 10">
    <name type="scientific">Arachnia rubra</name>
    <dbReference type="NCBI Taxonomy" id="1547448"/>
    <lineage>
        <taxon>Bacteria</taxon>
        <taxon>Bacillati</taxon>
        <taxon>Actinomycetota</taxon>
        <taxon>Actinomycetes</taxon>
        <taxon>Propionibacteriales</taxon>
        <taxon>Propionibacteriaceae</taxon>
        <taxon>Arachnia</taxon>
    </lineage>
</organism>
<dbReference type="Pfam" id="PF07690">
    <property type="entry name" value="MFS_1"/>
    <property type="match status" value="1"/>
</dbReference>
<dbReference type="InterPro" id="IPR036259">
    <property type="entry name" value="MFS_trans_sf"/>
</dbReference>
<evidence type="ECO:0000256" key="7">
    <source>
        <dbReference type="SAM" id="Phobius"/>
    </source>
</evidence>
<keyword evidence="3" id="KW-1003">Cell membrane</keyword>
<feature type="transmembrane region" description="Helical" evidence="7">
    <location>
        <begin position="44"/>
        <end position="69"/>
    </location>
</feature>
<dbReference type="InterPro" id="IPR020846">
    <property type="entry name" value="MFS_dom"/>
</dbReference>
<evidence type="ECO:0000313" key="10">
    <source>
        <dbReference type="Proteomes" id="UP000678513"/>
    </source>
</evidence>
<evidence type="ECO:0000256" key="6">
    <source>
        <dbReference type="ARBA" id="ARBA00023136"/>
    </source>
</evidence>
<feature type="transmembrane region" description="Helical" evidence="7">
    <location>
        <begin position="311"/>
        <end position="332"/>
    </location>
</feature>
<keyword evidence="10" id="KW-1185">Reference proteome</keyword>
<accession>A0ABX7Y4H7</accession>
<dbReference type="PROSITE" id="PS50850">
    <property type="entry name" value="MFS"/>
    <property type="match status" value="1"/>
</dbReference>
<evidence type="ECO:0000256" key="3">
    <source>
        <dbReference type="ARBA" id="ARBA00022475"/>
    </source>
</evidence>
<feature type="transmembrane region" description="Helical" evidence="7">
    <location>
        <begin position="164"/>
        <end position="185"/>
    </location>
</feature>
<dbReference type="Proteomes" id="UP000678513">
    <property type="component" value="Chromosome"/>
</dbReference>
<dbReference type="RefSeq" id="WP_212323611.1">
    <property type="nucleotide sequence ID" value="NZ_AP024463.1"/>
</dbReference>